<protein>
    <recommendedName>
        <fullName evidence="4">Glycine zipper 2TM domain-containing protein</fullName>
    </recommendedName>
</protein>
<dbReference type="STRING" id="857087.Metme_2415"/>
<dbReference type="Proteomes" id="UP000008888">
    <property type="component" value="Chromosome"/>
</dbReference>
<dbReference type="KEGG" id="mmt:Metme_2415"/>
<feature type="chain" id="PRO_5003396272" description="Glycine zipper 2TM domain-containing protein" evidence="1">
    <location>
        <begin position="21"/>
        <end position="130"/>
    </location>
</feature>
<dbReference type="AlphaFoldDB" id="F9ZW11"/>
<name>F9ZW11_METMM</name>
<accession>F9ZW11</accession>
<dbReference type="RefSeq" id="WP_013819055.1">
    <property type="nucleotide sequence ID" value="NC_015572.1"/>
</dbReference>
<sequence length="130" mass="14284">MFRKAKIILIGLLFSTVVWADDDDWDDRGSYGYGYPYYQQEIIYAPPVVQYGAPPIVEYAAPPVVEYVPVQPRYYAPPPPVSYYNYDRRSPQGLLGGMVGSVMGYELGTGDPLAAGIGAAAGAWFGNGRY</sequence>
<reference evidence="3" key="3">
    <citation type="submission" date="2011-05" db="EMBL/GenBank/DDBJ databases">
        <title>Complete sequence of Methylomonas methanica MC09.</title>
        <authorList>
            <consortium name="US DOE Joint Genome Institute"/>
            <person name="Lucas S."/>
            <person name="Han J."/>
            <person name="Lapidus A."/>
            <person name="Cheng J.-F."/>
            <person name="Goodwin L."/>
            <person name="Pitluck S."/>
            <person name="Peters L."/>
            <person name="Mikhailova N."/>
            <person name="Teshima H."/>
            <person name="Han C."/>
            <person name="Tapia R."/>
            <person name="Land M."/>
            <person name="Hauser L."/>
            <person name="Kyrpides N."/>
            <person name="Ivanova N."/>
            <person name="Pagani I."/>
            <person name="Stein L."/>
            <person name="Woyke T."/>
        </authorList>
    </citation>
    <scope>NUCLEOTIDE SEQUENCE [LARGE SCALE GENOMIC DNA]</scope>
    <source>
        <strain evidence="3">MC09</strain>
    </source>
</reference>
<reference evidence="2 3" key="1">
    <citation type="journal article" date="2011" name="J. Bacteriol.">
        <title>Complete Genome Sequence of the Aerobic Marine Methanotroph Methylomonas methanica MC09.</title>
        <authorList>
            <person name="Boden R."/>
            <person name="Cunliffe M."/>
            <person name="Scanlan J."/>
            <person name="Moussard H."/>
            <person name="Kits K.D."/>
            <person name="Klotz M.G."/>
            <person name="Jetten M.S."/>
            <person name="Vuilleumier S."/>
            <person name="Han J."/>
            <person name="Peters L."/>
            <person name="Mikhailova N."/>
            <person name="Teshima H."/>
            <person name="Tapia R."/>
            <person name="Kyrpides N."/>
            <person name="Ivanova N."/>
            <person name="Pagani I."/>
            <person name="Cheng J.F."/>
            <person name="Goodwin L."/>
            <person name="Han C."/>
            <person name="Hauser L."/>
            <person name="Land M.L."/>
            <person name="Lapidus A."/>
            <person name="Lucas S."/>
            <person name="Pitluck S."/>
            <person name="Woyke T."/>
            <person name="Stein L."/>
            <person name="Murrell J.C."/>
        </authorList>
    </citation>
    <scope>NUCLEOTIDE SEQUENCE [LARGE SCALE GENOMIC DNA]</scope>
    <source>
        <strain evidence="2 3">MC09</strain>
    </source>
</reference>
<dbReference type="EMBL" id="CP002738">
    <property type="protein sequence ID" value="AEG00815.1"/>
    <property type="molecule type" value="Genomic_DNA"/>
</dbReference>
<keyword evidence="3" id="KW-1185">Reference proteome</keyword>
<feature type="signal peptide" evidence="1">
    <location>
        <begin position="1"/>
        <end position="20"/>
    </location>
</feature>
<dbReference type="eggNOG" id="COG3134">
    <property type="taxonomic scope" value="Bacteria"/>
</dbReference>
<organism evidence="2 3">
    <name type="scientific">Methylomonas methanica (strain DSM 25384 / MC09)</name>
    <dbReference type="NCBI Taxonomy" id="857087"/>
    <lineage>
        <taxon>Bacteria</taxon>
        <taxon>Pseudomonadati</taxon>
        <taxon>Pseudomonadota</taxon>
        <taxon>Gammaproteobacteria</taxon>
        <taxon>Methylococcales</taxon>
        <taxon>Methylococcaceae</taxon>
        <taxon>Methylomonas</taxon>
    </lineage>
</organism>
<evidence type="ECO:0008006" key="4">
    <source>
        <dbReference type="Google" id="ProtNLM"/>
    </source>
</evidence>
<proteinExistence type="predicted"/>
<evidence type="ECO:0000313" key="3">
    <source>
        <dbReference type="Proteomes" id="UP000008888"/>
    </source>
</evidence>
<reference key="2">
    <citation type="submission" date="2011-05" db="EMBL/GenBank/DDBJ databases">
        <title>Complete genome sequence of the aerobic marine methanotroph Methylomonas methanica MC09.</title>
        <authorList>
            <person name="Boden R."/>
            <person name="Cunliffe M."/>
            <person name="Scanlan J."/>
            <person name="Moussard H."/>
            <person name="Kits K.D."/>
            <person name="Klotz M."/>
            <person name="Jetten M."/>
            <person name="Vuilleumier S."/>
            <person name="Han J."/>
            <person name="Peters L."/>
            <person name="Mikhailova N."/>
            <person name="Teshima H."/>
            <person name="Tapia R."/>
            <person name="Kyrpides N."/>
            <person name="Ivanova N."/>
            <person name="Pagani I."/>
            <person name="Cheng J.-F."/>
            <person name="Goodwin L."/>
            <person name="Han C."/>
            <person name="Hauser L."/>
            <person name="Land M."/>
            <person name="Lapidus A."/>
            <person name="Lucas S."/>
            <person name="Pitluck S."/>
            <person name="Woyke T."/>
            <person name="Stein L.Y."/>
            <person name="Murrell C."/>
        </authorList>
    </citation>
    <scope>NUCLEOTIDE SEQUENCE</scope>
    <source>
        <strain>MC09</strain>
    </source>
</reference>
<dbReference type="HOGENOM" id="CLU_164707_0_0_6"/>
<keyword evidence="1" id="KW-0732">Signal</keyword>
<gene>
    <name evidence="2" type="ordered locus">Metme_2415</name>
</gene>
<evidence type="ECO:0000256" key="1">
    <source>
        <dbReference type="SAM" id="SignalP"/>
    </source>
</evidence>
<evidence type="ECO:0000313" key="2">
    <source>
        <dbReference type="EMBL" id="AEG00815.1"/>
    </source>
</evidence>